<evidence type="ECO:0000313" key="2">
    <source>
        <dbReference type="Proteomes" id="UP000356253"/>
    </source>
</evidence>
<evidence type="ECO:0000313" key="1">
    <source>
        <dbReference type="EMBL" id="VVV02603.1"/>
    </source>
</evidence>
<gene>
    <name evidence="1" type="ORF">FVB9532_03910</name>
</gene>
<protein>
    <submittedName>
        <fullName evidence="1">Uncharacterized protein</fullName>
    </submittedName>
</protein>
<sequence>MKGKKTHQTQRDFFKPLLTDFIDLSHELILLSNKIDWNYFEQDFAQYYSHTGQPAMPVRLMVGSLLLKRIYNLSDERLCESWAMNPYMQYFCGMAHFEHQFPCDPSDFVHFRKRIGEPGVEKIFAYSVLLFGSQAKEKVQLSDTTVAENNTTYPTDSKLAKKIIDKCNKIAFQEGLAQRQTYVRVSKQFVRDTHNRAHPKRYKKAKKADAKLKTIAGRLLRELERKLSQDALKRYEEELKLYWKVLQQKRTDKDKIYSLHKPFTACIAKGKAHKKYEFGTKVGLTTTYSSLIITAIKSFGGNPHDSKTIEPLLDQMASTLNYAPDEVVYDRGGKGQKQIKSTKISTPDYRPLKRDTEYQKRTKRNKFRRRAAIEPVIGHLKTDFRLNQNYLWGGESSQINAFLAAAGWNLKKMMKQLKENYGNLLTLILNAIFRTNYLCKKLCS</sequence>
<accession>A0AC61YE39</accession>
<dbReference type="Proteomes" id="UP000356253">
    <property type="component" value="Unassembled WGS sequence"/>
</dbReference>
<comment type="caution">
    <text evidence="1">The sequence shown here is derived from an EMBL/GenBank/DDBJ whole genome shotgun (WGS) entry which is preliminary data.</text>
</comment>
<name>A0AC61YE39_9FLAO</name>
<keyword evidence="2" id="KW-1185">Reference proteome</keyword>
<reference evidence="1" key="1">
    <citation type="submission" date="2019-09" db="EMBL/GenBank/DDBJ databases">
        <authorList>
            <person name="Rodrigo-Torres L."/>
            <person name="Arahal R. D."/>
            <person name="Lucena T."/>
        </authorList>
    </citation>
    <scope>NUCLEOTIDE SEQUENCE</scope>
    <source>
        <strain evidence="1">ISS653</strain>
    </source>
</reference>
<dbReference type="EMBL" id="CABVMM010000050">
    <property type="protein sequence ID" value="VVV02603.1"/>
    <property type="molecule type" value="Genomic_DNA"/>
</dbReference>
<organism evidence="1 2">
    <name type="scientific">Mesonia oceanica</name>
    <dbReference type="NCBI Taxonomy" id="2687242"/>
    <lineage>
        <taxon>Bacteria</taxon>
        <taxon>Pseudomonadati</taxon>
        <taxon>Bacteroidota</taxon>
        <taxon>Flavobacteriia</taxon>
        <taxon>Flavobacteriales</taxon>
        <taxon>Flavobacteriaceae</taxon>
        <taxon>Mesonia</taxon>
    </lineage>
</organism>
<proteinExistence type="predicted"/>